<dbReference type="Gene3D" id="2.40.110.10">
    <property type="entry name" value="Butyryl-CoA Dehydrogenase, subunit A, domain 2"/>
    <property type="match status" value="1"/>
</dbReference>
<protein>
    <submittedName>
        <fullName evidence="1">Acyl-CoA dehydrogenase family protein</fullName>
    </submittedName>
</protein>
<dbReference type="InterPro" id="IPR009100">
    <property type="entry name" value="AcylCoA_DH/oxidase_NM_dom_sf"/>
</dbReference>
<comment type="caution">
    <text evidence="1">The sequence shown here is derived from an EMBL/GenBank/DDBJ whole genome shotgun (WGS) entry which is preliminary data.</text>
</comment>
<dbReference type="EMBL" id="BAAAPC010000010">
    <property type="protein sequence ID" value="GAA1998677.1"/>
    <property type="molecule type" value="Genomic_DNA"/>
</dbReference>
<proteinExistence type="predicted"/>
<accession>A0ABN2T4N9</accession>
<gene>
    <name evidence="1" type="ORF">GCM10009799_27120</name>
</gene>
<organism evidence="1 2">
    <name type="scientific">Nocardiopsis rhodophaea</name>
    <dbReference type="NCBI Taxonomy" id="280238"/>
    <lineage>
        <taxon>Bacteria</taxon>
        <taxon>Bacillati</taxon>
        <taxon>Actinomycetota</taxon>
        <taxon>Actinomycetes</taxon>
        <taxon>Streptosporangiales</taxon>
        <taxon>Nocardiopsidaceae</taxon>
        <taxon>Nocardiopsis</taxon>
    </lineage>
</organism>
<evidence type="ECO:0000313" key="2">
    <source>
        <dbReference type="Proteomes" id="UP001501585"/>
    </source>
</evidence>
<dbReference type="SUPFAM" id="SSF56645">
    <property type="entry name" value="Acyl-CoA dehydrogenase NM domain-like"/>
    <property type="match status" value="1"/>
</dbReference>
<sequence>MRAPETVGRNVCEQEPPTFGEAERHTGRIAARLTEEIASGGLDLPLPGGGSTWLRWERLRDLAQEDLSLARLAEGHTDAIAILSELGGPPAEPGSVWGVWAAHPPGMPLIADKTGGNWRLHGAKPFCSGARVCTHALVSADIAAGERRLFAVRTDETEPRTGTWASAGMAASDTLTVHFDGVDAEPAGRPGGYVGRPGFHHGGAGVAACWFGGALAVARPLAARADRVEADAHLLSAFGAVDRELYAAGSVLRRASREIDDHPRDGSRAAVLAARVRAVVADTCTRVLRRTGEALGAGPLAGDAAYARATADLCVYIRQHHAERDLSELGTLVAPGTWMGAANDY</sequence>
<evidence type="ECO:0000313" key="1">
    <source>
        <dbReference type="EMBL" id="GAA1998677.1"/>
    </source>
</evidence>
<keyword evidence="2" id="KW-1185">Reference proteome</keyword>
<dbReference type="InterPro" id="IPR046373">
    <property type="entry name" value="Acyl-CoA_Oxase/DH_mid-dom_sf"/>
</dbReference>
<name>A0ABN2T4N9_9ACTN</name>
<dbReference type="Gene3D" id="1.20.140.10">
    <property type="entry name" value="Butyryl-CoA Dehydrogenase, subunit A, domain 3"/>
    <property type="match status" value="1"/>
</dbReference>
<reference evidence="1 2" key="1">
    <citation type="journal article" date="2019" name="Int. J. Syst. Evol. Microbiol.">
        <title>The Global Catalogue of Microorganisms (GCM) 10K type strain sequencing project: providing services to taxonomists for standard genome sequencing and annotation.</title>
        <authorList>
            <consortium name="The Broad Institute Genomics Platform"/>
            <consortium name="The Broad Institute Genome Sequencing Center for Infectious Disease"/>
            <person name="Wu L."/>
            <person name="Ma J."/>
        </authorList>
    </citation>
    <scope>NUCLEOTIDE SEQUENCE [LARGE SCALE GENOMIC DNA]</scope>
    <source>
        <strain evidence="1 2">JCM 15313</strain>
    </source>
</reference>
<dbReference type="Proteomes" id="UP001501585">
    <property type="component" value="Unassembled WGS sequence"/>
</dbReference>
<dbReference type="RefSeq" id="WP_344101942.1">
    <property type="nucleotide sequence ID" value="NZ_BAAAPC010000010.1"/>
</dbReference>